<dbReference type="PROSITE" id="PS51379">
    <property type="entry name" value="4FE4S_FER_2"/>
    <property type="match status" value="2"/>
</dbReference>
<evidence type="ECO:0000256" key="3">
    <source>
        <dbReference type="ARBA" id="ARBA00022737"/>
    </source>
</evidence>
<keyword evidence="6" id="KW-0813">Transport</keyword>
<sequence length="416" mass="45858">MEYLELINCMRCGMCLPHCPTYKETFLETASPRGRVALIRKVAEGGLDISERLLTFLSLCLDCQACASACPCGVNAGELVADFTCERREGRALTIMEELILRRLLPHPDRLEVAIGPLRAYQRLGLQKIVRRLGILKMFPEKVERMEGLLPTLPRRPLRQLIDEITPAEGKERGTVGFFLGCVMSLVFSQASYATIRLLAALGYRVITPKAQKCCGAPNVLAGDRSGLLEAARFNSELFSRYEVDCIVTDCGGCGAELKKYRSHLADNPTAAAFSDKVLDISELLARHCEDLRPRLGALPVKVTYHDACHIAHGQGIRQEPRKLLALIPGLEFRELSEADACCGSAGTYNITRPAMADRVLQRKLDNIKATSAAVLVTSNPGCLLQLRKGLADDNVPLRVSHLTELLYESLRRGLP</sequence>
<keyword evidence="4 6" id="KW-0408">Iron</keyword>
<keyword evidence="9" id="KW-1185">Reference proteome</keyword>
<evidence type="ECO:0000256" key="4">
    <source>
        <dbReference type="ARBA" id="ARBA00023004"/>
    </source>
</evidence>
<dbReference type="Pfam" id="PF13183">
    <property type="entry name" value="Fer4_8"/>
    <property type="match status" value="1"/>
</dbReference>
<keyword evidence="2 6" id="KW-0479">Metal-binding</keyword>
<keyword evidence="5 6" id="KW-0411">Iron-sulfur</keyword>
<reference evidence="8 9" key="1">
    <citation type="submission" date="2022-12" db="EMBL/GenBank/DDBJ databases">
        <title>Polyphasic characterization of Geotalea uranireducens NIT-SL11 newly isolated from a complex of sewage sludge and microbially reduced graphene oxide.</title>
        <authorList>
            <person name="Xie L."/>
            <person name="Yoshida N."/>
            <person name="Meng L."/>
        </authorList>
    </citation>
    <scope>NUCLEOTIDE SEQUENCE [LARGE SCALE GENOMIC DNA]</scope>
    <source>
        <strain evidence="8 9">NIT-SL11</strain>
    </source>
</reference>
<dbReference type="InterPro" id="IPR017896">
    <property type="entry name" value="4Fe4S_Fe-S-bd"/>
</dbReference>
<dbReference type="Proteomes" id="UP001317705">
    <property type="component" value="Chromosome"/>
</dbReference>
<keyword evidence="6" id="KW-0249">Electron transport</keyword>
<name>A0ABM8EL92_9BACT</name>
<accession>A0ABM8EL92</accession>
<dbReference type="EMBL" id="AP027151">
    <property type="protein sequence ID" value="BDV43204.1"/>
    <property type="molecule type" value="Genomic_DNA"/>
</dbReference>
<dbReference type="InterPro" id="IPR004017">
    <property type="entry name" value="Cys_rich_dom"/>
</dbReference>
<dbReference type="PANTHER" id="PTHR32479:SF17">
    <property type="entry name" value="GLYCOLATE OXIDASE IRON-SULFUR SUBUNIT"/>
    <property type="match status" value="1"/>
</dbReference>
<evidence type="ECO:0000256" key="5">
    <source>
        <dbReference type="ARBA" id="ARBA00023014"/>
    </source>
</evidence>
<dbReference type="Gene3D" id="1.10.1060.10">
    <property type="entry name" value="Alpha-helical ferredoxin"/>
    <property type="match status" value="1"/>
</dbReference>
<gene>
    <name evidence="8" type="primary">glcF-2</name>
    <name evidence="8" type="ORF">GURASL_21270</name>
</gene>
<comment type="catalytic activity">
    <reaction evidence="6">
        <text>(R)-lactate + A = pyruvate + AH2</text>
        <dbReference type="Rhea" id="RHEA:15089"/>
        <dbReference type="ChEBI" id="CHEBI:13193"/>
        <dbReference type="ChEBI" id="CHEBI:15361"/>
        <dbReference type="ChEBI" id="CHEBI:16004"/>
        <dbReference type="ChEBI" id="CHEBI:17499"/>
    </reaction>
</comment>
<dbReference type="RefSeq" id="WP_281999316.1">
    <property type="nucleotide sequence ID" value="NZ_AP027151.1"/>
</dbReference>
<dbReference type="InterPro" id="IPR009051">
    <property type="entry name" value="Helical_ferredxn"/>
</dbReference>
<dbReference type="Pfam" id="PF02754">
    <property type="entry name" value="CCG"/>
    <property type="match status" value="2"/>
</dbReference>
<evidence type="ECO:0000259" key="7">
    <source>
        <dbReference type="PROSITE" id="PS51379"/>
    </source>
</evidence>
<evidence type="ECO:0000313" key="8">
    <source>
        <dbReference type="EMBL" id="BDV43204.1"/>
    </source>
</evidence>
<evidence type="ECO:0000256" key="6">
    <source>
        <dbReference type="PIRNR" id="PIRNR000139"/>
    </source>
</evidence>
<comment type="catalytic activity">
    <reaction evidence="6">
        <text>glycolate + A = glyoxylate + AH2</text>
        <dbReference type="Rhea" id="RHEA:21264"/>
        <dbReference type="ChEBI" id="CHEBI:13193"/>
        <dbReference type="ChEBI" id="CHEBI:17499"/>
        <dbReference type="ChEBI" id="CHEBI:29805"/>
        <dbReference type="ChEBI" id="CHEBI:36655"/>
        <dbReference type="EC" id="1.1.99.14"/>
    </reaction>
</comment>
<dbReference type="PROSITE" id="PS00198">
    <property type="entry name" value="4FE4S_FER_1"/>
    <property type="match status" value="1"/>
</dbReference>
<evidence type="ECO:0000256" key="2">
    <source>
        <dbReference type="ARBA" id="ARBA00022723"/>
    </source>
</evidence>
<dbReference type="PIRSF" id="PIRSF000139">
    <property type="entry name" value="Glc_ox_4Fe-4S"/>
    <property type="match status" value="1"/>
</dbReference>
<feature type="domain" description="4Fe-4S ferredoxin-type" evidence="7">
    <location>
        <begin position="1"/>
        <end position="29"/>
    </location>
</feature>
<keyword evidence="3" id="KW-0677">Repeat</keyword>
<proteinExistence type="predicted"/>
<evidence type="ECO:0000313" key="9">
    <source>
        <dbReference type="Proteomes" id="UP001317705"/>
    </source>
</evidence>
<dbReference type="InterPro" id="IPR017900">
    <property type="entry name" value="4Fe4S_Fe_S_CS"/>
</dbReference>
<dbReference type="SUPFAM" id="SSF54862">
    <property type="entry name" value="4Fe-4S ferredoxins"/>
    <property type="match status" value="1"/>
</dbReference>
<feature type="domain" description="4Fe-4S ferredoxin-type" evidence="7">
    <location>
        <begin position="51"/>
        <end position="82"/>
    </location>
</feature>
<keyword evidence="1 6" id="KW-0004">4Fe-4S</keyword>
<dbReference type="PANTHER" id="PTHR32479">
    <property type="entry name" value="GLYCOLATE OXIDASE IRON-SULFUR SUBUNIT"/>
    <property type="match status" value="1"/>
</dbReference>
<evidence type="ECO:0000256" key="1">
    <source>
        <dbReference type="ARBA" id="ARBA00022485"/>
    </source>
</evidence>
<organism evidence="8 9">
    <name type="scientific">Geotalea uraniireducens</name>
    <dbReference type="NCBI Taxonomy" id="351604"/>
    <lineage>
        <taxon>Bacteria</taxon>
        <taxon>Pseudomonadati</taxon>
        <taxon>Thermodesulfobacteriota</taxon>
        <taxon>Desulfuromonadia</taxon>
        <taxon>Geobacterales</taxon>
        <taxon>Geobacteraceae</taxon>
        <taxon>Geotalea</taxon>
    </lineage>
</organism>
<dbReference type="InterPro" id="IPR012257">
    <property type="entry name" value="Glc_ox_4Fe-4S"/>
</dbReference>
<dbReference type="EC" id="1.1.99.14" evidence="6"/>
<comment type="cofactor">
    <cofactor evidence="6">
        <name>[4Fe-4S] cluster</name>
        <dbReference type="ChEBI" id="CHEBI:49883"/>
    </cofactor>
    <text evidence="6">Binds 2 [4Fe-4S] clusters.</text>
</comment>
<protein>
    <recommendedName>
        <fullName evidence="6">Glycolate oxidase iron-sulfur subunit</fullName>
        <ecNumber evidence="6">1.1.99.14</ecNumber>
    </recommendedName>
</protein>
<comment type="function">
    <text evidence="6">Component of a complex that catalyzes the oxidation of glycolate to glyoxylate.</text>
</comment>